<dbReference type="RefSeq" id="YP_009949357.1">
    <property type="nucleotide sequence ID" value="NC_051580.1"/>
</dbReference>
<organism evidence="2 3">
    <name type="scientific">Mycobacterium phage Thonko</name>
    <dbReference type="NCBI Taxonomy" id="2282910"/>
    <lineage>
        <taxon>Viruses</taxon>
        <taxon>Duplodnaviria</taxon>
        <taxon>Heunggongvirae</taxon>
        <taxon>Uroviricota</taxon>
        <taxon>Caudoviricetes</taxon>
        <taxon>Bclasvirinae</taxon>
        <taxon>Thonkovirus</taxon>
        <taxon>Thonkovirus thonko</taxon>
    </lineage>
</organism>
<feature type="transmembrane region" description="Helical" evidence="1">
    <location>
        <begin position="74"/>
        <end position="98"/>
    </location>
</feature>
<evidence type="ECO:0000313" key="2">
    <source>
        <dbReference type="EMBL" id="AXN53278.1"/>
    </source>
</evidence>
<sequence>MSETAYNLLVCVVYALAVMRIVRLINGDTILDPIRLRIIERAQRHRDLAEEARRHGQLDREGYEHDRMSRWNKVVYFVGCPWCVSMWVALFTAWVPMWHAHNRIAIYIGVVLAVSHLVGVFARFADTEEIEVVGDDE</sequence>
<keyword evidence="1" id="KW-0472">Membrane</keyword>
<feature type="transmembrane region" description="Helical" evidence="1">
    <location>
        <begin position="6"/>
        <end position="25"/>
    </location>
</feature>
<proteinExistence type="predicted"/>
<dbReference type="GeneID" id="60320761"/>
<keyword evidence="1" id="KW-1133">Transmembrane helix</keyword>
<keyword evidence="3" id="KW-1185">Reference proteome</keyword>
<reference evidence="3" key="1">
    <citation type="submission" date="2018-07" db="EMBL/GenBank/DDBJ databases">
        <authorList>
            <person name="Quirk P.G."/>
            <person name="Krulwich T.A."/>
        </authorList>
    </citation>
    <scope>NUCLEOTIDE SEQUENCE [LARGE SCALE GENOMIC DNA]</scope>
</reference>
<name>A0A346FC53_9CAUD</name>
<evidence type="ECO:0000313" key="3">
    <source>
        <dbReference type="Proteomes" id="UP000259812"/>
    </source>
</evidence>
<dbReference type="EMBL" id="MH632120">
    <property type="protein sequence ID" value="AXN53278.1"/>
    <property type="molecule type" value="Genomic_DNA"/>
</dbReference>
<dbReference type="Proteomes" id="UP000259812">
    <property type="component" value="Genome"/>
</dbReference>
<gene>
    <name evidence="2" type="primary">6</name>
    <name evidence="2" type="ORF">PBI_THONKO_6</name>
</gene>
<feature type="transmembrane region" description="Helical" evidence="1">
    <location>
        <begin position="104"/>
        <end position="122"/>
    </location>
</feature>
<dbReference type="KEGG" id="vg:60320761"/>
<protein>
    <submittedName>
        <fullName evidence="2">Uncharacterized protein</fullName>
    </submittedName>
</protein>
<keyword evidence="1" id="KW-0812">Transmembrane</keyword>
<evidence type="ECO:0000256" key="1">
    <source>
        <dbReference type="SAM" id="Phobius"/>
    </source>
</evidence>
<accession>A0A346FC53</accession>
<dbReference type="Pfam" id="PF07098">
    <property type="entry name" value="DUF1360"/>
    <property type="match status" value="1"/>
</dbReference>
<dbReference type="InterPro" id="IPR010773">
    <property type="entry name" value="Mycophage_PG1_Gp7"/>
</dbReference>